<dbReference type="InterPro" id="IPR039703">
    <property type="entry name" value="Nta1"/>
</dbReference>
<protein>
    <submittedName>
        <fullName evidence="3">Carbon-nitrogen hydrolase</fullName>
    </submittedName>
</protein>
<dbReference type="GO" id="GO:0008418">
    <property type="term" value="F:protein-N-terminal asparagine amidohydrolase activity"/>
    <property type="evidence" value="ECO:0007669"/>
    <property type="project" value="InterPro"/>
</dbReference>
<feature type="compositionally biased region" description="Pro residues" evidence="1">
    <location>
        <begin position="617"/>
        <end position="627"/>
    </location>
</feature>
<keyword evidence="3" id="KW-0378">Hydrolase</keyword>
<feature type="compositionally biased region" description="Low complexity" evidence="1">
    <location>
        <begin position="700"/>
        <end position="709"/>
    </location>
</feature>
<dbReference type="SUPFAM" id="SSF56317">
    <property type="entry name" value="Carbon-nitrogen hydrolase"/>
    <property type="match status" value="1"/>
</dbReference>
<feature type="region of interest" description="Disordered" evidence="1">
    <location>
        <begin position="502"/>
        <end position="643"/>
    </location>
</feature>
<keyword evidence="4" id="KW-1185">Reference proteome</keyword>
<dbReference type="CDD" id="cd07566">
    <property type="entry name" value="ScNTA1_like"/>
    <property type="match status" value="1"/>
</dbReference>
<sequence>MRIGCLQFAPQVGDVDHNLNRADAVLNRVDPVDIENLDLLVLPEMAFSGYNFKSREQIIPFLEPPGSGISSLWARTTALKYDCIVAVGYPERARKEPSGEDHYNSLIVVNGDGETVANYRKSFLYYTDETWAKEGGGFYQGEIQDLGTVAMGICMDINPYKFQTPWSAFEFGFHVLTVKANLVIVSMAWLTLQDARTYTQLPQEPDMETLTYWVQRLEPIIRAEGEDEIIVVFANRCGVEGDAVYAGTSAVLGVQNGEVSVYGLLGRGAKELLVVNTEMPPFAKLVSRPDRPRDADDELSVSDGASESAFAAAQGGIGPSGQKSPGRNIPSSRRDNDTITRSRDHAYDEHTDAGYFNAPDYSDAHNVAGPREPVSPHRPEMVILLPASRRTQGELAPQSGLYQTKMTLENRPRKSVRAGDDEGLRDLASPSFPEPTPLSVRPKLAISTGPETLPPMPKREPPRGVQPGNFFSSRDLCTPPETPFDDEPQPFIQQHWIPNSTFMYTPEEPEWPDTVKGTEGVGQLPGSRRPSLGNIYAPPRAVPTRPASRTQEVRLSDLDDRRHNRNNDQGVLSRHASKSRNSSRARGPVPDRRPTPAPERNAPRLRTKQPELSTARPPVPPPQPPTTKLPAPTTQSSLGLRDSSSAFPWNSITIAASPSVFKTEFQRSETFPRSGPSAREEEEGSNNHHQHHHHHHPARRSSTTTSSSSNRDKLKRSKSASTFHRDPTNYLPSPALPVHKAYQDMIYSAVEPAASIDSMWAAAAQRQTSQDVVYSAVEPQAVGIDAVWAAAAAGSKRRQGSSVSSRLERGVARVPLGRLVRPDILSPMSV</sequence>
<feature type="region of interest" description="Disordered" evidence="1">
    <location>
        <begin position="310"/>
        <end position="353"/>
    </location>
</feature>
<feature type="compositionally biased region" description="Basic and acidic residues" evidence="1">
    <location>
        <begin position="408"/>
        <end position="425"/>
    </location>
</feature>
<dbReference type="PANTHER" id="PTHR11750:SF26">
    <property type="entry name" value="PROTEIN N-TERMINAL AMIDASE"/>
    <property type="match status" value="1"/>
</dbReference>
<feature type="compositionally biased region" description="Basic and acidic residues" evidence="1">
    <location>
        <begin position="551"/>
        <end position="566"/>
    </location>
</feature>
<reference evidence="3" key="1">
    <citation type="submission" date="2022-07" db="EMBL/GenBank/DDBJ databases">
        <title>Fungi with potential for degradation of polypropylene.</title>
        <authorList>
            <person name="Gostincar C."/>
        </authorList>
    </citation>
    <scope>NUCLEOTIDE SEQUENCE</scope>
    <source>
        <strain evidence="3">EXF-13287</strain>
    </source>
</reference>
<feature type="compositionally biased region" description="Polar residues" evidence="1">
    <location>
        <begin position="321"/>
        <end position="331"/>
    </location>
</feature>
<dbReference type="GO" id="GO:0030163">
    <property type="term" value="P:protein catabolic process"/>
    <property type="evidence" value="ECO:0007669"/>
    <property type="project" value="TreeGrafter"/>
</dbReference>
<feature type="domain" description="CN hydrolase" evidence="2">
    <location>
        <begin position="1"/>
        <end position="281"/>
    </location>
</feature>
<feature type="region of interest" description="Disordered" evidence="1">
    <location>
        <begin position="665"/>
        <end position="734"/>
    </location>
</feature>
<dbReference type="InterPro" id="IPR003010">
    <property type="entry name" value="C-N_Hydrolase"/>
</dbReference>
<dbReference type="Proteomes" id="UP001174691">
    <property type="component" value="Unassembled WGS sequence"/>
</dbReference>
<dbReference type="AlphaFoldDB" id="A0AA38SAF4"/>
<name>A0AA38SAF4_9PEZI</name>
<dbReference type="EMBL" id="JANBVN010000025">
    <property type="protein sequence ID" value="KAJ9161216.1"/>
    <property type="molecule type" value="Genomic_DNA"/>
</dbReference>
<feature type="compositionally biased region" description="Basic residues" evidence="1">
    <location>
        <begin position="688"/>
        <end position="699"/>
    </location>
</feature>
<organism evidence="3 4">
    <name type="scientific">Coniochaeta hoffmannii</name>
    <dbReference type="NCBI Taxonomy" id="91930"/>
    <lineage>
        <taxon>Eukaryota</taxon>
        <taxon>Fungi</taxon>
        <taxon>Dikarya</taxon>
        <taxon>Ascomycota</taxon>
        <taxon>Pezizomycotina</taxon>
        <taxon>Sordariomycetes</taxon>
        <taxon>Sordariomycetidae</taxon>
        <taxon>Coniochaetales</taxon>
        <taxon>Coniochaetaceae</taxon>
        <taxon>Coniochaeta</taxon>
    </lineage>
</organism>
<evidence type="ECO:0000259" key="2">
    <source>
        <dbReference type="PROSITE" id="PS50263"/>
    </source>
</evidence>
<dbReference type="Gene3D" id="3.60.110.10">
    <property type="entry name" value="Carbon-nitrogen hydrolase"/>
    <property type="match status" value="1"/>
</dbReference>
<dbReference type="InterPro" id="IPR036526">
    <property type="entry name" value="C-N_Hydrolase_sf"/>
</dbReference>
<dbReference type="Pfam" id="PF00795">
    <property type="entry name" value="CN_hydrolase"/>
    <property type="match status" value="1"/>
</dbReference>
<dbReference type="PANTHER" id="PTHR11750">
    <property type="entry name" value="PROTEIN N-TERMINAL AMIDASE"/>
    <property type="match status" value="1"/>
</dbReference>
<evidence type="ECO:0000256" key="1">
    <source>
        <dbReference type="SAM" id="MobiDB-lite"/>
    </source>
</evidence>
<comment type="caution">
    <text evidence="3">The sequence shown here is derived from an EMBL/GenBank/DDBJ whole genome shotgun (WGS) entry which is preliminary data.</text>
</comment>
<accession>A0AA38SAF4</accession>
<gene>
    <name evidence="3" type="ORF">NKR19_g2475</name>
</gene>
<proteinExistence type="predicted"/>
<feature type="compositionally biased region" description="Basic and acidic residues" evidence="1">
    <location>
        <begin position="332"/>
        <end position="352"/>
    </location>
</feature>
<evidence type="ECO:0000313" key="4">
    <source>
        <dbReference type="Proteomes" id="UP001174691"/>
    </source>
</evidence>
<feature type="region of interest" description="Disordered" evidence="1">
    <location>
        <begin position="407"/>
        <end position="468"/>
    </location>
</feature>
<dbReference type="GO" id="GO:0070773">
    <property type="term" value="F:protein-N-terminal glutamine amidohydrolase activity"/>
    <property type="evidence" value="ECO:0007669"/>
    <property type="project" value="InterPro"/>
</dbReference>
<evidence type="ECO:0000313" key="3">
    <source>
        <dbReference type="EMBL" id="KAJ9161216.1"/>
    </source>
</evidence>
<dbReference type="PROSITE" id="PS50263">
    <property type="entry name" value="CN_HYDROLASE"/>
    <property type="match status" value="1"/>
</dbReference>